<keyword evidence="2" id="KW-0687">Ribonucleoprotein</keyword>
<evidence type="ECO:0000256" key="1">
    <source>
        <dbReference type="SAM" id="Phobius"/>
    </source>
</evidence>
<dbReference type="RefSeq" id="WP_240311412.1">
    <property type="nucleotide sequence ID" value="NZ_CP022415.1"/>
</dbReference>
<dbReference type="Proteomes" id="UP000199754">
    <property type="component" value="Chromosome"/>
</dbReference>
<organism evidence="2 3">
    <name type="scientific">Pseudosulfitobacter pseudonitzschiae</name>
    <dbReference type="NCBI Taxonomy" id="1402135"/>
    <lineage>
        <taxon>Bacteria</taxon>
        <taxon>Pseudomonadati</taxon>
        <taxon>Pseudomonadota</taxon>
        <taxon>Alphaproteobacteria</taxon>
        <taxon>Rhodobacterales</taxon>
        <taxon>Roseobacteraceae</taxon>
        <taxon>Pseudosulfitobacter</taxon>
    </lineage>
</organism>
<protein>
    <submittedName>
        <fullName evidence="2">50S ribosomal protein L35</fullName>
    </submittedName>
</protein>
<dbReference type="GO" id="GO:0005840">
    <property type="term" value="C:ribosome"/>
    <property type="evidence" value="ECO:0007669"/>
    <property type="project" value="UniProtKB-KW"/>
</dbReference>
<keyword evidence="1" id="KW-1133">Transmembrane helix</keyword>
<dbReference type="STRING" id="1402135.SAMN05444149_10343"/>
<keyword evidence="3" id="KW-1185">Reference proteome</keyword>
<keyword evidence="1" id="KW-0472">Membrane</keyword>
<evidence type="ECO:0000313" key="3">
    <source>
        <dbReference type="Proteomes" id="UP000199754"/>
    </source>
</evidence>
<keyword evidence="2" id="KW-0689">Ribosomal protein</keyword>
<reference evidence="2 3" key="1">
    <citation type="submission" date="2017-07" db="EMBL/GenBank/DDBJ databases">
        <title>Genome Sequence of Sulfitobacter pseudonitzschiae Strain SMR1 Isolated from a culture of the Diatom Skeletonema marinoi.</title>
        <authorList>
            <person name="Topel M."/>
            <person name="Pinder M.I.M."/>
            <person name="Johansson O.N."/>
            <person name="Kourtchenko O."/>
            <person name="Godhe A."/>
            <person name="Clarke A.K."/>
        </authorList>
    </citation>
    <scope>NUCLEOTIDE SEQUENCE [LARGE SCALE GENOMIC DNA]</scope>
    <source>
        <strain evidence="2 3">SMR1</strain>
    </source>
</reference>
<feature type="transmembrane region" description="Helical" evidence="1">
    <location>
        <begin position="12"/>
        <end position="32"/>
    </location>
</feature>
<dbReference type="KEGG" id="spse:SULPSESMR1_03504"/>
<proteinExistence type="predicted"/>
<accession>A0A221K5N9</accession>
<feature type="transmembrane region" description="Helical" evidence="1">
    <location>
        <begin position="39"/>
        <end position="56"/>
    </location>
</feature>
<dbReference type="AlphaFoldDB" id="A0A221K5N9"/>
<sequence length="81" mass="8395">MGELSKYLDSDLALVLGVVIGLLSIPSILSAMTDGRAPRASAVTILIAGLLIIFAIQTHPGGYSIGDVPNAFVVVVARFMP</sequence>
<keyword evidence="1" id="KW-0812">Transmembrane</keyword>
<gene>
    <name evidence="2" type="ORF">SULPSESMR1_03504</name>
</gene>
<name>A0A221K5N9_9RHOB</name>
<evidence type="ECO:0000313" key="2">
    <source>
        <dbReference type="EMBL" id="ASM74275.1"/>
    </source>
</evidence>
<dbReference type="EMBL" id="CP022415">
    <property type="protein sequence ID" value="ASM74275.1"/>
    <property type="molecule type" value="Genomic_DNA"/>
</dbReference>